<evidence type="ECO:0000259" key="2">
    <source>
        <dbReference type="Pfam" id="PF09084"/>
    </source>
</evidence>
<name>A0ABW1TVH9_9BURK</name>
<gene>
    <name evidence="3" type="ORF">ACFQND_10365</name>
</gene>
<evidence type="ECO:0000313" key="3">
    <source>
        <dbReference type="EMBL" id="MFC6281636.1"/>
    </source>
</evidence>
<evidence type="ECO:0000256" key="1">
    <source>
        <dbReference type="SAM" id="SignalP"/>
    </source>
</evidence>
<accession>A0ABW1TVH9</accession>
<feature type="chain" id="PRO_5045260416" evidence="1">
    <location>
        <begin position="27"/>
        <end position="345"/>
    </location>
</feature>
<dbReference type="Pfam" id="PF09084">
    <property type="entry name" value="NMT1"/>
    <property type="match status" value="1"/>
</dbReference>
<proteinExistence type="predicted"/>
<organism evidence="3 4">
    <name type="scientific">Polaromonas aquatica</name>
    <dbReference type="NCBI Taxonomy" id="332657"/>
    <lineage>
        <taxon>Bacteria</taxon>
        <taxon>Pseudomonadati</taxon>
        <taxon>Pseudomonadota</taxon>
        <taxon>Betaproteobacteria</taxon>
        <taxon>Burkholderiales</taxon>
        <taxon>Comamonadaceae</taxon>
        <taxon>Polaromonas</taxon>
    </lineage>
</organism>
<keyword evidence="1" id="KW-0732">Signal</keyword>
<dbReference type="InterPro" id="IPR015168">
    <property type="entry name" value="SsuA/THI5"/>
</dbReference>
<dbReference type="Proteomes" id="UP001596270">
    <property type="component" value="Unassembled WGS sequence"/>
</dbReference>
<dbReference type="PANTHER" id="PTHR31528">
    <property type="entry name" value="4-AMINO-5-HYDROXYMETHYL-2-METHYLPYRIMIDINE PHOSPHATE SYNTHASE THI11-RELATED"/>
    <property type="match status" value="1"/>
</dbReference>
<dbReference type="RefSeq" id="WP_371437248.1">
    <property type="nucleotide sequence ID" value="NZ_JBHSRS010000018.1"/>
</dbReference>
<dbReference type="Gene3D" id="3.40.190.10">
    <property type="entry name" value="Periplasmic binding protein-like II"/>
    <property type="match status" value="2"/>
</dbReference>
<dbReference type="PANTHER" id="PTHR31528:SF15">
    <property type="entry name" value="RIBOFLAVIN-BINDING PROTEIN RIBY"/>
    <property type="match status" value="1"/>
</dbReference>
<feature type="signal peptide" evidence="1">
    <location>
        <begin position="1"/>
        <end position="26"/>
    </location>
</feature>
<reference evidence="4" key="1">
    <citation type="journal article" date="2019" name="Int. J. Syst. Evol. Microbiol.">
        <title>The Global Catalogue of Microorganisms (GCM) 10K type strain sequencing project: providing services to taxonomists for standard genome sequencing and annotation.</title>
        <authorList>
            <consortium name="The Broad Institute Genomics Platform"/>
            <consortium name="The Broad Institute Genome Sequencing Center for Infectious Disease"/>
            <person name="Wu L."/>
            <person name="Ma J."/>
        </authorList>
    </citation>
    <scope>NUCLEOTIDE SEQUENCE [LARGE SCALE GENOMIC DNA]</scope>
    <source>
        <strain evidence="4">CCUG 39402</strain>
    </source>
</reference>
<feature type="domain" description="SsuA/THI5-like" evidence="2">
    <location>
        <begin position="45"/>
        <end position="261"/>
    </location>
</feature>
<sequence>MKTTTKLLRCLASVGAAFVMTSAAVAQTPAKMDDVSVQLDWVVRSDHAMFFVAKEKGFFAQNGINVTAVRKGTGSTDALRLVGNGNAEFGFADLPTLMVGRVQSVPVVALAAVNQKSPMAMISVKSRKPITKPSDLKGMNVGVHSSGSTYIFLKSFLAANGMSMADIKQSTVAPPYESFLVLGRVDAVPGYINAEVPELEEKTGGPGSLSIVQGSDFGYHAYGSGMFTSEKMIAEKPDLVARFTKAYLQAFQFVAENPKEAVDIIVKLNPEYGPKSEILSKQLQTNLTRSFFSDSTKARGLGVITAQQWKETAETLIAQEVLPKTASLTAGYDMRFQEAAKPARR</sequence>
<dbReference type="EMBL" id="JBHSRS010000018">
    <property type="protein sequence ID" value="MFC6281636.1"/>
    <property type="molecule type" value="Genomic_DNA"/>
</dbReference>
<evidence type="ECO:0000313" key="4">
    <source>
        <dbReference type="Proteomes" id="UP001596270"/>
    </source>
</evidence>
<dbReference type="SUPFAM" id="SSF53850">
    <property type="entry name" value="Periplasmic binding protein-like II"/>
    <property type="match status" value="1"/>
</dbReference>
<keyword evidence="4" id="KW-1185">Reference proteome</keyword>
<protein>
    <submittedName>
        <fullName evidence="3">ABC transporter substrate-binding protein</fullName>
    </submittedName>
</protein>
<dbReference type="InterPro" id="IPR027939">
    <property type="entry name" value="NMT1/THI5"/>
</dbReference>
<comment type="caution">
    <text evidence="3">The sequence shown here is derived from an EMBL/GenBank/DDBJ whole genome shotgun (WGS) entry which is preliminary data.</text>
</comment>